<dbReference type="EMBL" id="JBANMG010000005">
    <property type="protein sequence ID" value="KAK6953013.1"/>
    <property type="molecule type" value="Genomic_DNA"/>
</dbReference>
<accession>A0AAX6MKN7</accession>
<feature type="transmembrane region" description="Helical" evidence="3">
    <location>
        <begin position="118"/>
        <end position="136"/>
    </location>
</feature>
<dbReference type="Proteomes" id="UP001369815">
    <property type="component" value="Unassembled WGS sequence"/>
</dbReference>
<feature type="domain" description="Major facilitator superfamily (MFS) profile" evidence="4">
    <location>
        <begin position="251"/>
        <end position="455"/>
    </location>
</feature>
<dbReference type="SUPFAM" id="SSF103473">
    <property type="entry name" value="MFS general substrate transporter"/>
    <property type="match status" value="1"/>
</dbReference>
<dbReference type="PANTHER" id="PTHR11360:SF287">
    <property type="entry name" value="MFS MONOCARBOXYLATE TRANSPORTER"/>
    <property type="match status" value="1"/>
</dbReference>
<dbReference type="PROSITE" id="PS50850">
    <property type="entry name" value="MFS"/>
    <property type="match status" value="1"/>
</dbReference>
<feature type="transmembrane region" description="Helical" evidence="3">
    <location>
        <begin position="45"/>
        <end position="66"/>
    </location>
</feature>
<evidence type="ECO:0000256" key="1">
    <source>
        <dbReference type="ARBA" id="ARBA00004141"/>
    </source>
</evidence>
<dbReference type="PANTHER" id="PTHR11360">
    <property type="entry name" value="MONOCARBOXYLATE TRANSPORTER"/>
    <property type="match status" value="1"/>
</dbReference>
<proteinExistence type="inferred from homology"/>
<protein>
    <recommendedName>
        <fullName evidence="4">Major facilitator superfamily (MFS) profile domain-containing protein</fullName>
    </recommendedName>
</protein>
<gene>
    <name evidence="5" type="ORF">Daesc_005310</name>
</gene>
<keyword evidence="3" id="KW-1133">Transmembrane helix</keyword>
<dbReference type="AlphaFoldDB" id="A0AAX6MKN7"/>
<keyword evidence="6" id="KW-1185">Reference proteome</keyword>
<dbReference type="InterPro" id="IPR011701">
    <property type="entry name" value="MFS"/>
</dbReference>
<feature type="transmembrane region" description="Helical" evidence="3">
    <location>
        <begin position="148"/>
        <end position="170"/>
    </location>
</feature>
<evidence type="ECO:0000256" key="3">
    <source>
        <dbReference type="SAM" id="Phobius"/>
    </source>
</evidence>
<keyword evidence="3" id="KW-0472">Membrane</keyword>
<keyword evidence="3" id="KW-0812">Transmembrane</keyword>
<evidence type="ECO:0000256" key="2">
    <source>
        <dbReference type="ARBA" id="ARBA00006727"/>
    </source>
</evidence>
<evidence type="ECO:0000313" key="5">
    <source>
        <dbReference type="EMBL" id="KAK6953013.1"/>
    </source>
</evidence>
<reference evidence="5 6" key="1">
    <citation type="journal article" date="2024" name="Front Chem Biol">
        <title>Unveiling the potential of Daldinia eschscholtzii MFLUCC 19-0629 through bioactivity and bioinformatics studies for enhanced sustainable agriculture production.</title>
        <authorList>
            <person name="Brooks S."/>
            <person name="Weaver J.A."/>
            <person name="Klomchit A."/>
            <person name="Alharthi S.A."/>
            <person name="Onlamun T."/>
            <person name="Nurani R."/>
            <person name="Vong T.K."/>
            <person name="Alberti F."/>
            <person name="Greco C."/>
        </authorList>
    </citation>
    <scope>NUCLEOTIDE SEQUENCE [LARGE SCALE GENOMIC DNA]</scope>
    <source>
        <strain evidence="5">MFLUCC 19-0629</strain>
    </source>
</reference>
<feature type="transmembrane region" description="Helical" evidence="3">
    <location>
        <begin position="316"/>
        <end position="333"/>
    </location>
</feature>
<comment type="similarity">
    <text evidence="2">Belongs to the major facilitator superfamily. Monocarboxylate porter (TC 2.A.1.13) family.</text>
</comment>
<feature type="transmembrane region" description="Helical" evidence="3">
    <location>
        <begin position="417"/>
        <end position="443"/>
    </location>
</feature>
<feature type="transmembrane region" description="Helical" evidence="3">
    <location>
        <begin position="339"/>
        <end position="365"/>
    </location>
</feature>
<feature type="transmembrane region" description="Helical" evidence="3">
    <location>
        <begin position="182"/>
        <end position="199"/>
    </location>
</feature>
<name>A0AAX6MKN7_9PEZI</name>
<feature type="transmembrane region" description="Helical" evidence="3">
    <location>
        <begin position="288"/>
        <end position="309"/>
    </location>
</feature>
<dbReference type="Gene3D" id="1.20.1250.20">
    <property type="entry name" value="MFS general substrate transporter like domains"/>
    <property type="match status" value="2"/>
</dbReference>
<evidence type="ECO:0000259" key="4">
    <source>
        <dbReference type="PROSITE" id="PS50850"/>
    </source>
</evidence>
<comment type="subcellular location">
    <subcellularLocation>
        <location evidence="1">Membrane</location>
        <topology evidence="1">Multi-pass membrane protein</topology>
    </subcellularLocation>
</comment>
<evidence type="ECO:0000313" key="6">
    <source>
        <dbReference type="Proteomes" id="UP001369815"/>
    </source>
</evidence>
<dbReference type="InterPro" id="IPR020846">
    <property type="entry name" value="MFS_dom"/>
</dbReference>
<organism evidence="5 6">
    <name type="scientific">Daldinia eschscholtzii</name>
    <dbReference type="NCBI Taxonomy" id="292717"/>
    <lineage>
        <taxon>Eukaryota</taxon>
        <taxon>Fungi</taxon>
        <taxon>Dikarya</taxon>
        <taxon>Ascomycota</taxon>
        <taxon>Pezizomycotina</taxon>
        <taxon>Sordariomycetes</taxon>
        <taxon>Xylariomycetidae</taxon>
        <taxon>Xylariales</taxon>
        <taxon>Hypoxylaceae</taxon>
        <taxon>Daldinia</taxon>
    </lineage>
</organism>
<dbReference type="GO" id="GO:0022857">
    <property type="term" value="F:transmembrane transporter activity"/>
    <property type="evidence" value="ECO:0007669"/>
    <property type="project" value="InterPro"/>
</dbReference>
<comment type="caution">
    <text evidence="5">The sequence shown here is derived from an EMBL/GenBank/DDBJ whole genome shotgun (WGS) entry which is preliminary data.</text>
</comment>
<feature type="transmembrane region" description="Helical" evidence="3">
    <location>
        <begin position="377"/>
        <end position="397"/>
    </location>
</feature>
<dbReference type="GO" id="GO:0016020">
    <property type="term" value="C:membrane"/>
    <property type="evidence" value="ECO:0007669"/>
    <property type="project" value="UniProtKB-SubCell"/>
</dbReference>
<feature type="transmembrane region" description="Helical" evidence="3">
    <location>
        <begin position="205"/>
        <end position="226"/>
    </location>
</feature>
<feature type="transmembrane region" description="Helical" evidence="3">
    <location>
        <begin position="86"/>
        <end position="106"/>
    </location>
</feature>
<sequence length="455" mass="49243">MDRQQQVLGENTSSELIEFGQLGEDQEARSPAHAYPEPDRGKHAWLFLWVGCFLMIALTWGFPFSYGVFQSYFSTHPPFSDHPGGLPAVGTTALGILYLSSPPSFIILQRYQAYRRSALIVGSAVTCLAILASAFATKVWHLLLTQGVLYGLGASVVNTVTIQFLNEWFIERKGLAFGIQESGAGMGGIVVPVLMTWGLDKYGHRTMLIAWFIAVTTLSIPSIYFLRPRVKPSHVAVSSGFGTLGFMLTPIFAILQAGNIFQALGNFLPGIHLPSFAQEFGASPLDAAGMLSLYNAATVIGAICTGYLVDRYHVSVSLLLLSLGAAITVFFAWGFAANFGALCAFAFFYGVFAGGWSSTWVGIGLEIQKRVPRADLGVLWGFAAAARGIGSIVSGPISEVLIANGKDKTFWWPRSYGTSYGILILFNGIMLTLGGVGCAARAYEIYKRMGHRHNE</sequence>
<dbReference type="Pfam" id="PF07690">
    <property type="entry name" value="MFS_1"/>
    <property type="match status" value="2"/>
</dbReference>
<dbReference type="InterPro" id="IPR050327">
    <property type="entry name" value="Proton-linked_MCT"/>
</dbReference>
<dbReference type="InterPro" id="IPR036259">
    <property type="entry name" value="MFS_trans_sf"/>
</dbReference>